<evidence type="ECO:0000256" key="1">
    <source>
        <dbReference type="ARBA" id="ARBA00001965"/>
    </source>
</evidence>
<dbReference type="GO" id="GO:0009712">
    <property type="term" value="P:catechol-containing compound metabolic process"/>
    <property type="evidence" value="ECO:0007669"/>
    <property type="project" value="InterPro"/>
</dbReference>
<dbReference type="CDD" id="cd03461">
    <property type="entry name" value="1_2-HQD"/>
    <property type="match status" value="1"/>
</dbReference>
<dbReference type="InterPro" id="IPR000627">
    <property type="entry name" value="Intradiol_dOase_C"/>
</dbReference>
<keyword evidence="5 9" id="KW-0560">Oxidoreductase</keyword>
<evidence type="ECO:0000256" key="6">
    <source>
        <dbReference type="ARBA" id="ARBA00023004"/>
    </source>
</evidence>
<feature type="domain" description="Intradiol ring-cleavage dioxygenases" evidence="7">
    <location>
        <begin position="104"/>
        <end position="259"/>
    </location>
</feature>
<evidence type="ECO:0000256" key="2">
    <source>
        <dbReference type="ARBA" id="ARBA00007825"/>
    </source>
</evidence>
<organism evidence="9 10">
    <name type="scientific">Cupriavidus necator (strain ATCC 43291 / DSM 13513 / CCUG 52238 / LMG 8453 / N-1)</name>
    <name type="common">Ralstonia eutropha</name>
    <dbReference type="NCBI Taxonomy" id="1042878"/>
    <lineage>
        <taxon>Bacteria</taxon>
        <taxon>Pseudomonadati</taxon>
        <taxon>Pseudomonadota</taxon>
        <taxon>Betaproteobacteria</taxon>
        <taxon>Burkholderiales</taxon>
        <taxon>Burkholderiaceae</taxon>
        <taxon>Cupriavidus</taxon>
    </lineage>
</organism>
<dbReference type="EC" id="1.13.11.37" evidence="9"/>
<feature type="domain" description="Catechol dioxygenase N-terminal" evidence="8">
    <location>
        <begin position="24"/>
        <end position="97"/>
    </location>
</feature>
<dbReference type="Pfam" id="PF04444">
    <property type="entry name" value="Dioxygenase_N"/>
    <property type="match status" value="1"/>
</dbReference>
<dbReference type="AlphaFoldDB" id="F8GVR6"/>
<gene>
    <name evidence="9" type="primary">pcpA</name>
    <name evidence="9" type="ordered locus">CNE_BB1p12870</name>
</gene>
<accession>F8GVR6</accession>
<evidence type="ECO:0000259" key="8">
    <source>
        <dbReference type="Pfam" id="PF04444"/>
    </source>
</evidence>
<dbReference type="EMBL" id="CP002879">
    <property type="protein sequence ID" value="AEI82686.1"/>
    <property type="molecule type" value="Genomic_DNA"/>
</dbReference>
<evidence type="ECO:0000313" key="9">
    <source>
        <dbReference type="EMBL" id="AEI82686.1"/>
    </source>
</evidence>
<sequence length="299" mass="33473">MHSMRDIDEFSITQAVIEANRNGNARLVTIMESLVRHLHEFAREVRLTEDEWFQGIRFLTETGQMCDEKRQEFILLSDTLGLSTLVTALNNRKPQECTEATVFGPFYVEDSPAVNNGDDIANGAHGIPCFVSGSVHGLDGKPVAAAELTVWQCDDDGLYDVQRPDLDHFQGRARLLTDAEGRFNFRSILAVPYPIPHDGPVGRMLEGLGRHPWRPAHLHFKIEAAGYERLITHIFRHDDKYLDSDAVFGVRSTLISNWTPHPPGAAPDGTPMDQPYYTLYQDFVLCPNSAAEAKGITAR</sequence>
<dbReference type="GO" id="GO:0008199">
    <property type="term" value="F:ferric iron binding"/>
    <property type="evidence" value="ECO:0007669"/>
    <property type="project" value="InterPro"/>
</dbReference>
<dbReference type="Pfam" id="PF00775">
    <property type="entry name" value="Dioxygenase_C"/>
    <property type="match status" value="1"/>
</dbReference>
<dbReference type="SUPFAM" id="SSF49482">
    <property type="entry name" value="Aromatic compound dioxygenase"/>
    <property type="match status" value="1"/>
</dbReference>
<dbReference type="PANTHER" id="PTHR33711:SF7">
    <property type="entry name" value="INTRADIOL RING-CLEAVAGE DIOXYGENASES DOMAIN-CONTAINING PROTEIN-RELATED"/>
    <property type="match status" value="1"/>
</dbReference>
<evidence type="ECO:0000313" key="10">
    <source>
        <dbReference type="Proteomes" id="UP000006798"/>
    </source>
</evidence>
<evidence type="ECO:0000256" key="4">
    <source>
        <dbReference type="ARBA" id="ARBA00022964"/>
    </source>
</evidence>
<reference evidence="9 10" key="1">
    <citation type="journal article" date="2011" name="J. Bacteriol.">
        <title>Complete genome sequence of the type strain Cupriavidus necator N-1.</title>
        <authorList>
            <person name="Poehlein A."/>
            <person name="Kusian B."/>
            <person name="Friedrich B."/>
            <person name="Daniel R."/>
            <person name="Bowien B."/>
        </authorList>
    </citation>
    <scope>NUCLEOTIDE SEQUENCE [LARGE SCALE GENOMIC DNA]</scope>
    <source>
        <strain evidence="10">ATCC 43291 / DSM 13513 / CCUG 52238 / LMG 8453 / N-1</strain>
        <plasmid evidence="9 10">pBB1</plasmid>
    </source>
</reference>
<dbReference type="HOGENOM" id="CLU_046727_1_1_4"/>
<protein>
    <submittedName>
        <fullName evidence="9">6-Chlorohydroxyquinol-1,2-dioxygenase PcpA</fullName>
        <ecNumber evidence="9">1.13.11.37</ecNumber>
    </submittedName>
</protein>
<keyword evidence="4 9" id="KW-0223">Dioxygenase</keyword>
<dbReference type="InterPro" id="IPR007535">
    <property type="entry name" value="Catechol_dOase_N"/>
</dbReference>
<evidence type="ECO:0000256" key="5">
    <source>
        <dbReference type="ARBA" id="ARBA00023002"/>
    </source>
</evidence>
<evidence type="ECO:0000259" key="7">
    <source>
        <dbReference type="Pfam" id="PF00775"/>
    </source>
</evidence>
<dbReference type="GO" id="GO:0018576">
    <property type="term" value="F:catechol 1,2-dioxygenase activity"/>
    <property type="evidence" value="ECO:0007669"/>
    <property type="project" value="InterPro"/>
</dbReference>
<geneLocation type="plasmid" evidence="9 10">
    <name>pBB1</name>
</geneLocation>
<dbReference type="InterPro" id="IPR039390">
    <property type="entry name" value="1_2-HQD/HQD"/>
</dbReference>
<keyword evidence="9" id="KW-0614">Plasmid</keyword>
<dbReference type="PANTHER" id="PTHR33711">
    <property type="entry name" value="DIOXYGENASE, PUTATIVE (AFU_ORTHOLOGUE AFUA_2G02910)-RELATED"/>
    <property type="match status" value="1"/>
</dbReference>
<dbReference type="Proteomes" id="UP000006798">
    <property type="component" value="Plasmid pBB1"/>
</dbReference>
<dbReference type="Gene3D" id="2.60.130.10">
    <property type="entry name" value="Aromatic compound dioxygenase"/>
    <property type="match status" value="1"/>
</dbReference>
<dbReference type="GO" id="GO:0047074">
    <property type="term" value="F:4-hydroxycatechol 1,2-dioxygenase activity"/>
    <property type="evidence" value="ECO:0007669"/>
    <property type="project" value="UniProtKB-EC"/>
</dbReference>
<keyword evidence="6" id="KW-0408">Iron</keyword>
<dbReference type="InterPro" id="IPR015889">
    <property type="entry name" value="Intradiol_dOase_core"/>
</dbReference>
<dbReference type="KEGG" id="cnc:CNE_BB1p12870"/>
<dbReference type="InterPro" id="IPR050770">
    <property type="entry name" value="Intradiol_RC_Dioxygenase"/>
</dbReference>
<keyword evidence="3" id="KW-0479">Metal-binding</keyword>
<comment type="similarity">
    <text evidence="2">Belongs to the intradiol ring-cleavage dioxygenase family.</text>
</comment>
<name>F8GVR6_CUPNN</name>
<evidence type="ECO:0000256" key="3">
    <source>
        <dbReference type="ARBA" id="ARBA00022723"/>
    </source>
</evidence>
<comment type="cofactor">
    <cofactor evidence="1">
        <name>Fe(3+)</name>
        <dbReference type="ChEBI" id="CHEBI:29034"/>
    </cofactor>
</comment>
<proteinExistence type="inferred from homology"/>